<sequence>MHGRLAQDPQPGFPQLALPRRPQRGGGRRPGEEEAGGLARGLRDAHGDLVEARAQGVHGGDGVLVAVQPQRRLDGHVLLPDAVVAQDAGGQALVRDDDPRVGGRAQPRGRQPHVLHDARLALERHVVADAQGLRDREDEPGDRVGDRLPGREADDGGGDRARGQDRVGQPAERRELREGGGDADEHDDRVDHPAQEAQPRVRDGGELPAGHAGGDRAAVGEQRAVHEPRDRERQHEAQGGLDLAVVAPEGRLRDDVGHEGGR</sequence>
<feature type="compositionally biased region" description="Basic and acidic residues" evidence="1">
    <location>
        <begin position="186"/>
        <end position="205"/>
    </location>
</feature>
<feature type="region of interest" description="Disordered" evidence="1">
    <location>
        <begin position="129"/>
        <end position="262"/>
    </location>
</feature>
<evidence type="ECO:0000256" key="1">
    <source>
        <dbReference type="SAM" id="MobiDB-lite"/>
    </source>
</evidence>
<feature type="compositionally biased region" description="Basic and acidic residues" evidence="1">
    <location>
        <begin position="223"/>
        <end position="236"/>
    </location>
</feature>
<feature type="region of interest" description="Disordered" evidence="1">
    <location>
        <begin position="1"/>
        <end position="46"/>
    </location>
</feature>
<organism evidence="2">
    <name type="scientific">uncultured Solirubrobacteraceae bacterium</name>
    <dbReference type="NCBI Taxonomy" id="1162706"/>
    <lineage>
        <taxon>Bacteria</taxon>
        <taxon>Bacillati</taxon>
        <taxon>Actinomycetota</taxon>
        <taxon>Thermoleophilia</taxon>
        <taxon>Solirubrobacterales</taxon>
        <taxon>Solirubrobacteraceae</taxon>
        <taxon>environmental samples</taxon>
    </lineage>
</organism>
<accession>A0A6J4SVV4</accession>
<name>A0A6J4SVV4_9ACTN</name>
<feature type="compositionally biased region" description="Basic and acidic residues" evidence="1">
    <location>
        <begin position="250"/>
        <end position="262"/>
    </location>
</feature>
<dbReference type="AlphaFoldDB" id="A0A6J4SVV4"/>
<feature type="region of interest" description="Disordered" evidence="1">
    <location>
        <begin position="90"/>
        <end position="113"/>
    </location>
</feature>
<protein>
    <submittedName>
        <fullName evidence="2">Uncharacterized protein</fullName>
    </submittedName>
</protein>
<feature type="compositionally biased region" description="Basic and acidic residues" evidence="1">
    <location>
        <begin position="129"/>
        <end position="180"/>
    </location>
</feature>
<reference evidence="2" key="1">
    <citation type="submission" date="2020-02" db="EMBL/GenBank/DDBJ databases">
        <authorList>
            <person name="Meier V. D."/>
        </authorList>
    </citation>
    <scope>NUCLEOTIDE SEQUENCE</scope>
    <source>
        <strain evidence="2">AVDCRST_MAG13</strain>
    </source>
</reference>
<proteinExistence type="predicted"/>
<dbReference type="EMBL" id="CADCVO010000408">
    <property type="protein sequence ID" value="CAA9506646.1"/>
    <property type="molecule type" value="Genomic_DNA"/>
</dbReference>
<evidence type="ECO:0000313" key="2">
    <source>
        <dbReference type="EMBL" id="CAA9506646.1"/>
    </source>
</evidence>
<gene>
    <name evidence="2" type="ORF">AVDCRST_MAG13-2565</name>
</gene>